<evidence type="ECO:0000313" key="3">
    <source>
        <dbReference type="Proteomes" id="UP000053647"/>
    </source>
</evidence>
<dbReference type="HOGENOM" id="CLU_058870_0_0_1"/>
<dbReference type="Proteomes" id="UP000053647">
    <property type="component" value="Unassembled WGS sequence"/>
</dbReference>
<dbReference type="OrthoDB" id="10441954at2759"/>
<proteinExistence type="predicted"/>
<organism evidence="2 3">
    <name type="scientific">Paxillus involutus ATCC 200175</name>
    <dbReference type="NCBI Taxonomy" id="664439"/>
    <lineage>
        <taxon>Eukaryota</taxon>
        <taxon>Fungi</taxon>
        <taxon>Dikarya</taxon>
        <taxon>Basidiomycota</taxon>
        <taxon>Agaricomycotina</taxon>
        <taxon>Agaricomycetes</taxon>
        <taxon>Agaricomycetidae</taxon>
        <taxon>Boletales</taxon>
        <taxon>Paxilineae</taxon>
        <taxon>Paxillaceae</taxon>
        <taxon>Paxillus</taxon>
    </lineage>
</organism>
<feature type="compositionally biased region" description="Basic residues" evidence="1">
    <location>
        <begin position="377"/>
        <end position="387"/>
    </location>
</feature>
<reference evidence="2 3" key="1">
    <citation type="submission" date="2014-06" db="EMBL/GenBank/DDBJ databases">
        <authorList>
            <consortium name="DOE Joint Genome Institute"/>
            <person name="Kuo A."/>
            <person name="Kohler A."/>
            <person name="Nagy L.G."/>
            <person name="Floudas D."/>
            <person name="Copeland A."/>
            <person name="Barry K.W."/>
            <person name="Cichocki N."/>
            <person name="Veneault-Fourrey C."/>
            <person name="LaButti K."/>
            <person name="Lindquist E.A."/>
            <person name="Lipzen A."/>
            <person name="Lundell T."/>
            <person name="Morin E."/>
            <person name="Murat C."/>
            <person name="Sun H."/>
            <person name="Tunlid A."/>
            <person name="Henrissat B."/>
            <person name="Grigoriev I.V."/>
            <person name="Hibbett D.S."/>
            <person name="Martin F."/>
            <person name="Nordberg H.P."/>
            <person name="Cantor M.N."/>
            <person name="Hua S.X."/>
        </authorList>
    </citation>
    <scope>NUCLEOTIDE SEQUENCE [LARGE SCALE GENOMIC DNA]</scope>
    <source>
        <strain evidence="2 3">ATCC 200175</strain>
    </source>
</reference>
<reference evidence="3" key="2">
    <citation type="submission" date="2015-01" db="EMBL/GenBank/DDBJ databases">
        <title>Evolutionary Origins and Diversification of the Mycorrhizal Mutualists.</title>
        <authorList>
            <consortium name="DOE Joint Genome Institute"/>
            <consortium name="Mycorrhizal Genomics Consortium"/>
            <person name="Kohler A."/>
            <person name="Kuo A."/>
            <person name="Nagy L.G."/>
            <person name="Floudas D."/>
            <person name="Copeland A."/>
            <person name="Barry K.W."/>
            <person name="Cichocki N."/>
            <person name="Veneault-Fourrey C."/>
            <person name="LaButti K."/>
            <person name="Lindquist E.A."/>
            <person name="Lipzen A."/>
            <person name="Lundell T."/>
            <person name="Morin E."/>
            <person name="Murat C."/>
            <person name="Riley R."/>
            <person name="Ohm R."/>
            <person name="Sun H."/>
            <person name="Tunlid A."/>
            <person name="Henrissat B."/>
            <person name="Grigoriev I.V."/>
            <person name="Hibbett D.S."/>
            <person name="Martin F."/>
        </authorList>
    </citation>
    <scope>NUCLEOTIDE SEQUENCE [LARGE SCALE GENOMIC DNA]</scope>
    <source>
        <strain evidence="3">ATCC 200175</strain>
    </source>
</reference>
<keyword evidence="3" id="KW-1185">Reference proteome</keyword>
<name>A0A0C9TFR3_PAXIN</name>
<evidence type="ECO:0000256" key="1">
    <source>
        <dbReference type="SAM" id="MobiDB-lite"/>
    </source>
</evidence>
<protein>
    <submittedName>
        <fullName evidence="2">Uncharacterized protein</fullName>
    </submittedName>
</protein>
<gene>
    <name evidence="2" type="ORF">PAXINDRAFT_157837</name>
</gene>
<accession>A0A0C9TFR3</accession>
<dbReference type="EMBL" id="KN819443">
    <property type="protein sequence ID" value="KIJ09668.1"/>
    <property type="molecule type" value="Genomic_DNA"/>
</dbReference>
<evidence type="ECO:0000313" key="2">
    <source>
        <dbReference type="EMBL" id="KIJ09668.1"/>
    </source>
</evidence>
<dbReference type="AlphaFoldDB" id="A0A0C9TFR3"/>
<feature type="region of interest" description="Disordered" evidence="1">
    <location>
        <begin position="1"/>
        <end position="50"/>
    </location>
</feature>
<sequence length="394" mass="44237">MSSSLSKIPKSTIKIKELKTPKRPSTSIESPALPSVPKKQRKEQEEEKEIEMEVDNELGITPPTHLIYYRGDLKNSIFSEDIFKLLNDPQRKDGMAIAWSLDPHHNLSGSQVAALEKVLNEKVDQLLIRESFSKGVVWTNIQDKGGLTKTWIYNHVSKDPSLCLIPGYWPLPITDEGIFLKHLWTIDWEGQMTQPTSGIILKCFDSTTAVMYNLTDKHGKPTQSWGIRLGKNTEWAPWMDHETSEIQVGVINVQVKRLTLCPLCLGLPLAKAAHTSDHCGRLKHLNQQRAKENLQEVKMTAQGVVWVNTPPELEVQKTLHSLKAENKELGQKVKILETKVEDLTKKLEEAIKDYNSAKVTQQTEGDKKQEGSGYKGNRGRGHGRGGRRGGATTA</sequence>
<feature type="region of interest" description="Disordered" evidence="1">
    <location>
        <begin position="358"/>
        <end position="394"/>
    </location>
</feature>